<accession>A0A3B1BA75</accession>
<evidence type="ECO:0000313" key="1">
    <source>
        <dbReference type="EMBL" id="VAX08328.1"/>
    </source>
</evidence>
<proteinExistence type="predicted"/>
<organism evidence="1">
    <name type="scientific">hydrothermal vent metagenome</name>
    <dbReference type="NCBI Taxonomy" id="652676"/>
    <lineage>
        <taxon>unclassified sequences</taxon>
        <taxon>metagenomes</taxon>
        <taxon>ecological metagenomes</taxon>
    </lineage>
</organism>
<protein>
    <recommendedName>
        <fullName evidence="2">NrfJ</fullName>
    </recommendedName>
</protein>
<evidence type="ECO:0008006" key="2">
    <source>
        <dbReference type="Google" id="ProtNLM"/>
    </source>
</evidence>
<dbReference type="EMBL" id="UOFX01000035">
    <property type="protein sequence ID" value="VAX08328.1"/>
    <property type="molecule type" value="Genomic_DNA"/>
</dbReference>
<reference evidence="1" key="1">
    <citation type="submission" date="2018-06" db="EMBL/GenBank/DDBJ databases">
        <authorList>
            <person name="Zhirakovskaya E."/>
        </authorList>
    </citation>
    <scope>NUCLEOTIDE SEQUENCE</scope>
</reference>
<dbReference type="AlphaFoldDB" id="A0A3B1BA75"/>
<gene>
    <name evidence="1" type="ORF">MNBD_GAMMA26-535</name>
</gene>
<sequence>MKRMIFALSLCAMASTILAVTPPGHLPTGATDQTQQSAVALPNIGKVLEVMDTSGYLYLNVEDQGNARWIAGNKIQVLEGDVVRYSEGNIMRNFHSKSLNRTFPYILFTAEIRLEGAHPSGASSTGGQATVPAGSVQEGQVLSAMDSGGYSYIEVTQDGQVIWLAAPKTSVTKGDTVRYGGGTVMKDFFSKTLEREFLELIFLGGIEVVGK</sequence>
<name>A0A3B1BA75_9ZZZZ</name>